<dbReference type="AlphaFoldDB" id="A0A6B8M568"/>
<proteinExistence type="inferred from homology"/>
<dbReference type="InterPro" id="IPR008258">
    <property type="entry name" value="Transglycosylase_SLT_dom_1"/>
</dbReference>
<feature type="signal peptide" evidence="3">
    <location>
        <begin position="1"/>
        <end position="42"/>
    </location>
</feature>
<feature type="domain" description="Transglycosylase SLT" evidence="4">
    <location>
        <begin position="65"/>
        <end position="164"/>
    </location>
</feature>
<comment type="similarity">
    <text evidence="1">Belongs to the transglycosylase Slt family.</text>
</comment>
<evidence type="ECO:0000259" key="4">
    <source>
        <dbReference type="Pfam" id="PF01464"/>
    </source>
</evidence>
<feature type="chain" id="PRO_5025576267" evidence="3">
    <location>
        <begin position="43"/>
        <end position="282"/>
    </location>
</feature>
<dbReference type="Gene3D" id="1.10.530.10">
    <property type="match status" value="1"/>
</dbReference>
<dbReference type="SUPFAM" id="SSF53955">
    <property type="entry name" value="Lysozyme-like"/>
    <property type="match status" value="1"/>
</dbReference>
<evidence type="ECO:0000313" key="5">
    <source>
        <dbReference type="EMBL" id="QGM97272.1"/>
    </source>
</evidence>
<evidence type="ECO:0000256" key="3">
    <source>
        <dbReference type="SAM" id="SignalP"/>
    </source>
</evidence>
<dbReference type="KEGG" id="mpar:F7D14_07155"/>
<reference evidence="5 6" key="1">
    <citation type="submission" date="2019-09" db="EMBL/GenBank/DDBJ databases">
        <title>Isolation and complete genome sequencing of Methylocystis species.</title>
        <authorList>
            <person name="Rumah B.L."/>
            <person name="Stead C.E."/>
            <person name="Stevens B.C."/>
            <person name="Minton N.P."/>
            <person name="Grosse-Honebrink A."/>
            <person name="Zhang Y."/>
        </authorList>
    </citation>
    <scope>NUCLEOTIDE SEQUENCE [LARGE SCALE GENOMIC DNA]</scope>
    <source>
        <strain evidence="5 6">BRCS2</strain>
    </source>
</reference>
<dbReference type="InterPro" id="IPR023346">
    <property type="entry name" value="Lysozyme-like_dom_sf"/>
</dbReference>
<evidence type="ECO:0000256" key="2">
    <source>
        <dbReference type="ARBA" id="ARBA00009387"/>
    </source>
</evidence>
<dbReference type="EMBL" id="CP044331">
    <property type="protein sequence ID" value="QGM97272.1"/>
    <property type="molecule type" value="Genomic_DNA"/>
</dbReference>
<dbReference type="RefSeq" id="WP_026016210.1">
    <property type="nucleotide sequence ID" value="NZ_CP044331.1"/>
</dbReference>
<keyword evidence="3" id="KW-0732">Signal</keyword>
<dbReference type="PANTHER" id="PTHR37423">
    <property type="entry name" value="SOLUBLE LYTIC MUREIN TRANSGLYCOSYLASE-RELATED"/>
    <property type="match status" value="1"/>
</dbReference>
<keyword evidence="6" id="KW-1185">Reference proteome</keyword>
<dbReference type="Pfam" id="PF01464">
    <property type="entry name" value="SLT"/>
    <property type="match status" value="1"/>
</dbReference>
<gene>
    <name evidence="5" type="ORF">F7D14_07155</name>
</gene>
<name>A0A6B8M568_9HYPH</name>
<dbReference type="PANTHER" id="PTHR37423:SF2">
    <property type="entry name" value="MEMBRANE-BOUND LYTIC MUREIN TRANSGLYCOSYLASE C"/>
    <property type="match status" value="1"/>
</dbReference>
<comment type="similarity">
    <text evidence="2">Belongs to the virb1 family.</text>
</comment>
<dbReference type="Proteomes" id="UP000422569">
    <property type="component" value="Chromosome"/>
</dbReference>
<organism evidence="5 6">
    <name type="scientific">Methylocystis parvus</name>
    <dbReference type="NCBI Taxonomy" id="134"/>
    <lineage>
        <taxon>Bacteria</taxon>
        <taxon>Pseudomonadati</taxon>
        <taxon>Pseudomonadota</taxon>
        <taxon>Alphaproteobacteria</taxon>
        <taxon>Hyphomicrobiales</taxon>
        <taxon>Methylocystaceae</taxon>
        <taxon>Methylocystis</taxon>
    </lineage>
</organism>
<evidence type="ECO:0000256" key="1">
    <source>
        <dbReference type="ARBA" id="ARBA00007734"/>
    </source>
</evidence>
<protein>
    <submittedName>
        <fullName evidence="5">Lytic transglycosylase domain-containing protein</fullName>
    </submittedName>
</protein>
<sequence length="282" mass="30242">MIDPSLCWDANCTRASIGRRSARSRTNALAVFCALWAFPAYAESAHHETISSQLSRRLSITSALTEASNRFHLPVHWLRAVMRAESGGDANSISSKGAIGLMQLMPATYAELRTRYGLGADAFDPHDNIQAGAAYLRELLDQYGESGFLAAYNAGPGRYEDYLRGRSLPTETTDYVRRIAPALSLGRVSAAPYSASSGNASSSIFVAITAQEKHDDQPPRHSADAALGAEGLTRRSLIPARIDVKLFATDLHTANSPDASSPAALSRASDLFAVREPSGASR</sequence>
<evidence type="ECO:0000313" key="6">
    <source>
        <dbReference type="Proteomes" id="UP000422569"/>
    </source>
</evidence>
<dbReference type="CDD" id="cd00254">
    <property type="entry name" value="LT-like"/>
    <property type="match status" value="1"/>
</dbReference>
<accession>A0A6B8M568</accession>